<proteinExistence type="predicted"/>
<reference evidence="3" key="2">
    <citation type="submission" date="2013-10" db="EMBL/GenBank/DDBJ databases">
        <authorList>
            <person name="Aslett M."/>
        </authorList>
    </citation>
    <scope>NUCLEOTIDE SEQUENCE [LARGE SCALE GENOMIC DNA]</scope>
    <source>
        <strain evidence="3">Houghton</strain>
    </source>
</reference>
<dbReference type="Pfam" id="PF00293">
    <property type="entry name" value="NUDIX"/>
    <property type="match status" value="1"/>
</dbReference>
<keyword evidence="4" id="KW-1185">Reference proteome</keyword>
<sequence length="288" mass="30236">MHLKSHPANMALVAALARSAGRAAVTAATAAATAAAAAAAPRPSVAAVDPACLGSTYTPRRCSSSHSCQDSGSSNSSGKNNGSSSSCESSSSNSSSSSNPIDSVKLIKDEVVYRGWRTIKKRTVCFPNGSKHSFDVSDAPPAVLCLPFFSKTKTFTVLREYCPGPQKGLYCVVCGLFEAKHRSIEHCVACEAEEEAGVRGGRLVPVMNNTSLLLPGAKYTAQPFIPYLIIDGEKVSSGRLAADEDELLESHEVSLEEALGLVFGGHMTSTGAMMLLLGVKKLQQLQLL</sequence>
<dbReference type="Proteomes" id="UP000030747">
    <property type="component" value="Unassembled WGS sequence"/>
</dbReference>
<dbReference type="VEuPathDB" id="ToxoDB:ETH2_1345500"/>
<evidence type="ECO:0000313" key="3">
    <source>
        <dbReference type="EMBL" id="CDJ44880.1"/>
    </source>
</evidence>
<dbReference type="Gene3D" id="3.90.79.10">
    <property type="entry name" value="Nucleoside Triphosphate Pyrophosphohydrolase"/>
    <property type="match status" value="1"/>
</dbReference>
<evidence type="ECO:0000313" key="4">
    <source>
        <dbReference type="Proteomes" id="UP000030747"/>
    </source>
</evidence>
<dbReference type="InterPro" id="IPR000086">
    <property type="entry name" value="NUDIX_hydrolase_dom"/>
</dbReference>
<feature type="region of interest" description="Disordered" evidence="1">
    <location>
        <begin position="58"/>
        <end position="101"/>
    </location>
</feature>
<accession>U6LAU1</accession>
<dbReference type="EMBL" id="HG677766">
    <property type="protein sequence ID" value="CDJ44880.1"/>
    <property type="molecule type" value="Genomic_DNA"/>
</dbReference>
<feature type="compositionally biased region" description="Low complexity" evidence="1">
    <location>
        <begin position="62"/>
        <end position="99"/>
    </location>
</feature>
<protein>
    <submittedName>
        <fullName evidence="3">NUDIX domain-containing protein, putative</fullName>
    </submittedName>
</protein>
<dbReference type="RefSeq" id="XP_013235627.1">
    <property type="nucleotide sequence ID" value="XM_013380173.1"/>
</dbReference>
<dbReference type="SUPFAM" id="SSF55811">
    <property type="entry name" value="Nudix"/>
    <property type="match status" value="1"/>
</dbReference>
<organism evidence="3 4">
    <name type="scientific">Eimeria tenella</name>
    <name type="common">Coccidian parasite</name>
    <dbReference type="NCBI Taxonomy" id="5802"/>
    <lineage>
        <taxon>Eukaryota</taxon>
        <taxon>Sar</taxon>
        <taxon>Alveolata</taxon>
        <taxon>Apicomplexa</taxon>
        <taxon>Conoidasida</taxon>
        <taxon>Coccidia</taxon>
        <taxon>Eucoccidiorida</taxon>
        <taxon>Eimeriorina</taxon>
        <taxon>Eimeriidae</taxon>
        <taxon>Eimeria</taxon>
    </lineage>
</organism>
<evidence type="ECO:0000256" key="1">
    <source>
        <dbReference type="SAM" id="MobiDB-lite"/>
    </source>
</evidence>
<dbReference type="GeneID" id="25253870"/>
<dbReference type="VEuPathDB" id="ToxoDB:ETH_00023790"/>
<gene>
    <name evidence="3" type="ORF">ETH_00023790</name>
</gene>
<evidence type="ECO:0000259" key="2">
    <source>
        <dbReference type="Pfam" id="PF00293"/>
    </source>
</evidence>
<name>U6LAU1_EIMTE</name>
<dbReference type="OrthoDB" id="185493at2759"/>
<reference evidence="3" key="1">
    <citation type="submission" date="2013-10" db="EMBL/GenBank/DDBJ databases">
        <title>Genomic analysis of the causative agents of coccidiosis in chickens.</title>
        <authorList>
            <person name="Reid A.J."/>
            <person name="Blake D."/>
            <person name="Billington K."/>
            <person name="Browne H."/>
            <person name="Dunn M."/>
            <person name="Hung S."/>
            <person name="Kawahara F."/>
            <person name="Miranda-Saavedra D."/>
            <person name="Mourier T."/>
            <person name="Nagra H."/>
            <person name="Otto T.D."/>
            <person name="Rawlings N."/>
            <person name="Sanchez A."/>
            <person name="Sanders M."/>
            <person name="Subramaniam C."/>
            <person name="Tay Y."/>
            <person name="Dear P."/>
            <person name="Doerig C."/>
            <person name="Gruber A."/>
            <person name="Parkinson J."/>
            <person name="Shirley M."/>
            <person name="Wan K.L."/>
            <person name="Berriman M."/>
            <person name="Tomley F."/>
            <person name="Pain A."/>
        </authorList>
    </citation>
    <scope>NUCLEOTIDE SEQUENCE [LARGE SCALE GENOMIC DNA]</scope>
    <source>
        <strain evidence="3">Houghton</strain>
    </source>
</reference>
<dbReference type="InterPro" id="IPR015797">
    <property type="entry name" value="NUDIX_hydrolase-like_dom_sf"/>
</dbReference>
<feature type="domain" description="Nudix hydrolase" evidence="2">
    <location>
        <begin position="140"/>
        <end position="258"/>
    </location>
</feature>
<dbReference type="AlphaFoldDB" id="U6LAU1"/>